<feature type="domain" description="BTB" evidence="1">
    <location>
        <begin position="23"/>
        <end position="103"/>
    </location>
</feature>
<dbReference type="InterPro" id="IPR006571">
    <property type="entry name" value="TLDc_dom"/>
</dbReference>
<accession>A0A397S4N7</accession>
<sequence length="407" mass="47379">MISIFHSGLSKDLFLILNDADDFNVIIKVGENKNTKEFHAHSVILRARSAYFKKYIYTGELDLTKQSGEDILGLLVASDELLLEELFECIQDYLIEKQTSWIQNHLSLQKPSIHWEKNIHYDLLKRNDFPVEEVIIWDSLIKWGIEQTPGLGSENSDKTKWNDENYEALRKTLDQFIPLIRFLEISSDDFFDRVRPYKVIIPHHIYDEVDEFYYKKTLPKSIILSPRTEKSVSLVSTIIKPRLATVISNWINKNDPATINNKYKFNLIYLLSRDGFDHVTFINKCNGKGPFVVLIRVQSKKIFGGYNPIGYTGRNSCYWLSSTESFVFSFENNQDINNMTISRAANTVCSILNFSRNDNCFFSFGGILYINRRDLEVGFNILHYDDIFDRCSIPIEEIEVFSIINDF</sequence>
<dbReference type="InterPro" id="IPR000210">
    <property type="entry name" value="BTB/POZ_dom"/>
</dbReference>
<dbReference type="AlphaFoldDB" id="A0A397S4N7"/>
<feature type="domain" description="TLDc" evidence="2">
    <location>
        <begin position="237"/>
        <end position="404"/>
    </location>
</feature>
<dbReference type="PROSITE" id="PS50097">
    <property type="entry name" value="BTB"/>
    <property type="match status" value="1"/>
</dbReference>
<protein>
    <recommendedName>
        <fullName evidence="5">TLD-domain-containing protein</fullName>
    </recommendedName>
</protein>
<evidence type="ECO:0000313" key="3">
    <source>
        <dbReference type="EMBL" id="RIA79699.1"/>
    </source>
</evidence>
<dbReference type="Proteomes" id="UP000265703">
    <property type="component" value="Unassembled WGS sequence"/>
</dbReference>
<proteinExistence type="predicted"/>
<gene>
    <name evidence="3" type="ORF">C1645_840109</name>
</gene>
<name>A0A397S4N7_9GLOM</name>
<dbReference type="EMBL" id="QKYT01001181">
    <property type="protein sequence ID" value="RIA79699.1"/>
    <property type="molecule type" value="Genomic_DNA"/>
</dbReference>
<evidence type="ECO:0000259" key="2">
    <source>
        <dbReference type="PROSITE" id="PS51886"/>
    </source>
</evidence>
<dbReference type="SUPFAM" id="SSF54695">
    <property type="entry name" value="POZ domain"/>
    <property type="match status" value="1"/>
</dbReference>
<evidence type="ECO:0008006" key="5">
    <source>
        <dbReference type="Google" id="ProtNLM"/>
    </source>
</evidence>
<dbReference type="CDD" id="cd18186">
    <property type="entry name" value="BTB_POZ_ZBTB_KLHL-like"/>
    <property type="match status" value="1"/>
</dbReference>
<comment type="caution">
    <text evidence="3">The sequence shown here is derived from an EMBL/GenBank/DDBJ whole genome shotgun (WGS) entry which is preliminary data.</text>
</comment>
<evidence type="ECO:0000313" key="4">
    <source>
        <dbReference type="Proteomes" id="UP000265703"/>
    </source>
</evidence>
<organism evidence="3 4">
    <name type="scientific">Glomus cerebriforme</name>
    <dbReference type="NCBI Taxonomy" id="658196"/>
    <lineage>
        <taxon>Eukaryota</taxon>
        <taxon>Fungi</taxon>
        <taxon>Fungi incertae sedis</taxon>
        <taxon>Mucoromycota</taxon>
        <taxon>Glomeromycotina</taxon>
        <taxon>Glomeromycetes</taxon>
        <taxon>Glomerales</taxon>
        <taxon>Glomeraceae</taxon>
        <taxon>Glomus</taxon>
    </lineage>
</organism>
<evidence type="ECO:0000259" key="1">
    <source>
        <dbReference type="PROSITE" id="PS50097"/>
    </source>
</evidence>
<dbReference type="PROSITE" id="PS51886">
    <property type="entry name" value="TLDC"/>
    <property type="match status" value="1"/>
</dbReference>
<keyword evidence="4" id="KW-1185">Reference proteome</keyword>
<reference evidence="3 4" key="1">
    <citation type="submission" date="2018-06" db="EMBL/GenBank/DDBJ databases">
        <title>Comparative genomics reveals the genomic features of Rhizophagus irregularis, R. cerebriforme, R. diaphanum and Gigaspora rosea, and their symbiotic lifestyle signature.</title>
        <authorList>
            <person name="Morin E."/>
            <person name="San Clemente H."/>
            <person name="Chen E.C.H."/>
            <person name="De La Providencia I."/>
            <person name="Hainaut M."/>
            <person name="Kuo A."/>
            <person name="Kohler A."/>
            <person name="Murat C."/>
            <person name="Tang N."/>
            <person name="Roy S."/>
            <person name="Loubradou J."/>
            <person name="Henrissat B."/>
            <person name="Grigoriev I.V."/>
            <person name="Corradi N."/>
            <person name="Roux C."/>
            <person name="Martin F.M."/>
        </authorList>
    </citation>
    <scope>NUCLEOTIDE SEQUENCE [LARGE SCALE GENOMIC DNA]</scope>
    <source>
        <strain evidence="3 4">DAOM 227022</strain>
    </source>
</reference>
<dbReference type="Pfam" id="PF07534">
    <property type="entry name" value="TLD"/>
    <property type="match status" value="1"/>
</dbReference>
<dbReference type="Gene3D" id="3.30.710.10">
    <property type="entry name" value="Potassium Channel Kv1.1, Chain A"/>
    <property type="match status" value="1"/>
</dbReference>
<dbReference type="InterPro" id="IPR011333">
    <property type="entry name" value="SKP1/BTB/POZ_sf"/>
</dbReference>
<dbReference type="OrthoDB" id="5953547at2759"/>